<feature type="transmembrane region" description="Helical" evidence="1">
    <location>
        <begin position="36"/>
        <end position="57"/>
    </location>
</feature>
<keyword evidence="1" id="KW-0812">Transmembrane</keyword>
<keyword evidence="1" id="KW-1133">Transmembrane helix</keyword>
<keyword evidence="1" id="KW-0472">Membrane</keyword>
<evidence type="ECO:0000256" key="1">
    <source>
        <dbReference type="SAM" id="Phobius"/>
    </source>
</evidence>
<dbReference type="STRING" id="47866.GA0074694_2788"/>
<dbReference type="Proteomes" id="UP000198906">
    <property type="component" value="Unassembled WGS sequence"/>
</dbReference>
<evidence type="ECO:0000313" key="3">
    <source>
        <dbReference type="Proteomes" id="UP000198906"/>
    </source>
</evidence>
<accession>A0A1C6RR71</accession>
<sequence length="142" mass="14108">MTIAAIVGGVLALFIAVAALMYLSRHRAAPRAVGRVLRLLAFAATIGIAAALLPFTVSDSGASASYLLGVPVVAAACPLVADLVGHAVAVTTTAGALVMLAWGLLLGLGIGLWFLLPALLLGAAVLASIPSRRAAVTGNQGD</sequence>
<keyword evidence="3" id="KW-1185">Reference proteome</keyword>
<feature type="transmembrane region" description="Helical" evidence="1">
    <location>
        <begin position="63"/>
        <end position="81"/>
    </location>
</feature>
<dbReference type="RefSeq" id="WP_091457948.1">
    <property type="nucleotide sequence ID" value="NZ_FMHU01000001.1"/>
</dbReference>
<gene>
    <name evidence="2" type="ORF">GA0074694_2788</name>
</gene>
<proteinExistence type="predicted"/>
<reference evidence="3" key="1">
    <citation type="submission" date="2016-06" db="EMBL/GenBank/DDBJ databases">
        <authorList>
            <person name="Varghese N."/>
        </authorList>
    </citation>
    <scope>NUCLEOTIDE SEQUENCE [LARGE SCALE GENOMIC DNA]</scope>
    <source>
        <strain evidence="3">DSM 46123</strain>
    </source>
</reference>
<name>A0A1C6RR71_9ACTN</name>
<organism evidence="2 3">
    <name type="scientific">Micromonospora inyonensis</name>
    <dbReference type="NCBI Taxonomy" id="47866"/>
    <lineage>
        <taxon>Bacteria</taxon>
        <taxon>Bacillati</taxon>
        <taxon>Actinomycetota</taxon>
        <taxon>Actinomycetes</taxon>
        <taxon>Micromonosporales</taxon>
        <taxon>Micromonosporaceae</taxon>
        <taxon>Micromonospora</taxon>
    </lineage>
</organism>
<protein>
    <submittedName>
        <fullName evidence="2">Uncharacterized protein</fullName>
    </submittedName>
</protein>
<evidence type="ECO:0000313" key="2">
    <source>
        <dbReference type="EMBL" id="SCL19717.1"/>
    </source>
</evidence>
<dbReference type="AlphaFoldDB" id="A0A1C6RR71"/>
<dbReference type="EMBL" id="FMHU01000001">
    <property type="protein sequence ID" value="SCL19717.1"/>
    <property type="molecule type" value="Genomic_DNA"/>
</dbReference>
<feature type="transmembrane region" description="Helical" evidence="1">
    <location>
        <begin position="6"/>
        <end position="24"/>
    </location>
</feature>